<dbReference type="RefSeq" id="WP_110380149.1">
    <property type="nucleotide sequence ID" value="NZ_CP029288.2"/>
</dbReference>
<keyword evidence="1" id="KW-0963">Cytoplasm</keyword>
<protein>
    <recommendedName>
        <fullName evidence="1">DNA-directed RNA polymerase subunit Rpo4</fullName>
        <ecNumber evidence="1">2.7.7.6</ecNumber>
    </recommendedName>
    <alternativeName>
        <fullName evidence="1">DNA-directed RNA polymerase subunit F</fullName>
    </alternativeName>
</protein>
<reference evidence="2 3" key="1">
    <citation type="submission" date="2018-05" db="EMBL/GenBank/DDBJ databases">
        <title>Complete Genome Sequences of Extremely Thermoacidophilic, Metal-Mobilizing Type-Strain Members of the Archaeal Family Sulfolobaceae: Acidianus brierleyi DSM-1651T, Acidianus sulfidivorans DSM-18786T, Metallosphaera hakonensis DSM-7519T, and Metallosphaera prunae DSM-10039T.</title>
        <authorList>
            <person name="Counts J.A."/>
            <person name="Kelly R.M."/>
        </authorList>
    </citation>
    <scope>NUCLEOTIDE SEQUENCE [LARGE SCALE GENOMIC DNA]</scope>
    <source>
        <strain evidence="2 3">JP7</strain>
    </source>
</reference>
<dbReference type="GO" id="GO:0000428">
    <property type="term" value="C:DNA-directed RNA polymerase complex"/>
    <property type="evidence" value="ECO:0007669"/>
    <property type="project" value="UniProtKB-KW"/>
</dbReference>
<comment type="similarity">
    <text evidence="1">Belongs to the eukaryotic RPB4 RNA polymerase subunit family.</text>
</comment>
<comment type="subcellular location">
    <subcellularLocation>
        <location evidence="1">Cytoplasm</location>
    </subcellularLocation>
</comment>
<evidence type="ECO:0000256" key="1">
    <source>
        <dbReference type="HAMAP-Rule" id="MF_00864"/>
    </source>
</evidence>
<dbReference type="EMBL" id="CP029288">
    <property type="protein sequence ID" value="AWR97259.1"/>
    <property type="molecule type" value="Genomic_DNA"/>
</dbReference>
<proteinExistence type="inferred from homology"/>
<gene>
    <name evidence="1" type="primary">rpo4</name>
    <name evidence="1" type="synonym">rpoF</name>
    <name evidence="2" type="ORF">DFR86_06625</name>
</gene>
<dbReference type="InterPro" id="IPR044876">
    <property type="entry name" value="HRDC_dom_sf"/>
</dbReference>
<evidence type="ECO:0000313" key="2">
    <source>
        <dbReference type="EMBL" id="AWR97259.1"/>
    </source>
</evidence>
<dbReference type="AlphaFoldDB" id="A0A2U9IMG9"/>
<keyword evidence="1" id="KW-0548">Nucleotidyltransferase</keyword>
<dbReference type="GO" id="GO:0000166">
    <property type="term" value="F:nucleotide binding"/>
    <property type="evidence" value="ECO:0007669"/>
    <property type="project" value="InterPro"/>
</dbReference>
<comment type="function">
    <text evidence="1">DNA-dependent RNA polymerase (RNAP) catalyzes the transcription of DNA into RNA using the four ribonucleoside triphosphates as substrates. This subunit is less well bound than the others.</text>
</comment>
<dbReference type="EC" id="2.7.7.6" evidence="1"/>
<dbReference type="SUPFAM" id="SSF47819">
    <property type="entry name" value="HRDC-like"/>
    <property type="match status" value="1"/>
</dbReference>
<dbReference type="Proteomes" id="UP000248410">
    <property type="component" value="Chromosome"/>
</dbReference>
<dbReference type="KEGG" id="asul:DFR86_06625"/>
<dbReference type="PIRSF" id="PIRSF005053">
    <property type="entry name" value="RNA_pol_F_arch"/>
    <property type="match status" value="1"/>
</dbReference>
<dbReference type="GO" id="GO:0003899">
    <property type="term" value="F:DNA-directed RNA polymerase activity"/>
    <property type="evidence" value="ECO:0007669"/>
    <property type="project" value="UniProtKB-UniRule"/>
</dbReference>
<keyword evidence="1 2" id="KW-0240">DNA-directed RNA polymerase</keyword>
<dbReference type="PANTHER" id="PTHR39646">
    <property type="entry name" value="RNA POLYMERASE RPB4"/>
    <property type="match status" value="1"/>
</dbReference>
<dbReference type="HAMAP" id="MF_00864">
    <property type="entry name" value="RNApol_arch_Rpo4"/>
    <property type="match status" value="1"/>
</dbReference>
<dbReference type="GO" id="GO:0006352">
    <property type="term" value="P:DNA-templated transcription initiation"/>
    <property type="evidence" value="ECO:0007669"/>
    <property type="project" value="InterPro"/>
</dbReference>
<dbReference type="PANTHER" id="PTHR39646:SF1">
    <property type="entry name" value="DNA-DIRECTED RNA POLYMERASE SUBUNIT RPO4"/>
    <property type="match status" value="1"/>
</dbReference>
<dbReference type="InterPro" id="IPR010997">
    <property type="entry name" value="HRDC-like_sf"/>
</dbReference>
<dbReference type="OrthoDB" id="34109at2157"/>
<name>A0A2U9IMG9_9CREN</name>
<dbReference type="Pfam" id="PF03874">
    <property type="entry name" value="RNA_pol_Rpb4"/>
    <property type="match status" value="1"/>
</dbReference>
<comment type="catalytic activity">
    <reaction evidence="1">
        <text>RNA(n) + a ribonucleoside 5'-triphosphate = RNA(n+1) + diphosphate</text>
        <dbReference type="Rhea" id="RHEA:21248"/>
        <dbReference type="Rhea" id="RHEA-COMP:14527"/>
        <dbReference type="Rhea" id="RHEA-COMP:17342"/>
        <dbReference type="ChEBI" id="CHEBI:33019"/>
        <dbReference type="ChEBI" id="CHEBI:61557"/>
        <dbReference type="ChEBI" id="CHEBI:140395"/>
        <dbReference type="EC" id="2.7.7.6"/>
    </reaction>
</comment>
<dbReference type="InterPro" id="IPR010924">
    <property type="entry name" value="Rpo4"/>
</dbReference>
<keyword evidence="3" id="KW-1185">Reference proteome</keyword>
<accession>A0A2U9IMG9</accession>
<organism evidence="2 3">
    <name type="scientific">Acidianus sulfidivorans JP7</name>
    <dbReference type="NCBI Taxonomy" id="619593"/>
    <lineage>
        <taxon>Archaea</taxon>
        <taxon>Thermoproteota</taxon>
        <taxon>Thermoprotei</taxon>
        <taxon>Sulfolobales</taxon>
        <taxon>Sulfolobaceae</taxon>
        <taxon>Acidianus</taxon>
    </lineage>
</organism>
<evidence type="ECO:0000313" key="3">
    <source>
        <dbReference type="Proteomes" id="UP000248410"/>
    </source>
</evidence>
<dbReference type="GO" id="GO:0005737">
    <property type="term" value="C:cytoplasm"/>
    <property type="evidence" value="ECO:0007669"/>
    <property type="project" value="UniProtKB-SubCell"/>
</dbReference>
<comment type="subunit">
    <text evidence="1">Part of the RNA polymerase complex. Forms a stalk with Rpo7 that extends from the main structure.</text>
</comment>
<dbReference type="Gene3D" id="6.10.140.930">
    <property type="match status" value="1"/>
</dbReference>
<keyword evidence="1" id="KW-0804">Transcription</keyword>
<sequence>MSSVTIEEEHYIPYSVAKKYILEMIKNGETSSVVQRTYEYLNLVSKCSDSDAIDVLNELKDIINREDIRVIIASICPETSDDVRAILQMDSKNYTDDDVNKILEVVKKHLVKD</sequence>
<dbReference type="GeneID" id="36837628"/>
<dbReference type="Gene3D" id="1.10.150.80">
    <property type="entry name" value="HRDC domain"/>
    <property type="match status" value="1"/>
</dbReference>
<dbReference type="InterPro" id="IPR005574">
    <property type="entry name" value="Rpb4/RPC9"/>
</dbReference>
<keyword evidence="1" id="KW-0808">Transferase</keyword>